<dbReference type="InterPro" id="IPR036249">
    <property type="entry name" value="Thioredoxin-like_sf"/>
</dbReference>
<dbReference type="SUPFAM" id="SSF48371">
    <property type="entry name" value="ARM repeat"/>
    <property type="match status" value="1"/>
</dbReference>
<dbReference type="Gene3D" id="3.40.30.10">
    <property type="entry name" value="Glutaredoxin"/>
    <property type="match status" value="1"/>
</dbReference>
<feature type="compositionally biased region" description="Polar residues" evidence="1">
    <location>
        <begin position="669"/>
        <end position="681"/>
    </location>
</feature>
<dbReference type="GO" id="GO:0016491">
    <property type="term" value="F:oxidoreductase activity"/>
    <property type="evidence" value="ECO:0007669"/>
    <property type="project" value="TreeGrafter"/>
</dbReference>
<name>A0A517VKV3_9PLAN</name>
<gene>
    <name evidence="2" type="ORF">Pan161_53350</name>
</gene>
<dbReference type="CDD" id="cd02947">
    <property type="entry name" value="TRX_family"/>
    <property type="match status" value="1"/>
</dbReference>
<dbReference type="AlphaFoldDB" id="A0A517VKV3"/>
<evidence type="ECO:0000256" key="1">
    <source>
        <dbReference type="SAM" id="MobiDB-lite"/>
    </source>
</evidence>
<dbReference type="Proteomes" id="UP000316855">
    <property type="component" value="Chromosome"/>
</dbReference>
<dbReference type="PANTHER" id="PTHR12697">
    <property type="entry name" value="PBS LYASE HEAT-LIKE PROTEIN"/>
    <property type="match status" value="1"/>
</dbReference>
<feature type="region of interest" description="Disordered" evidence="1">
    <location>
        <begin position="669"/>
        <end position="727"/>
    </location>
</feature>
<evidence type="ECO:0000313" key="3">
    <source>
        <dbReference type="Proteomes" id="UP000316855"/>
    </source>
</evidence>
<dbReference type="EMBL" id="CP036343">
    <property type="protein sequence ID" value="QDT93653.1"/>
    <property type="molecule type" value="Genomic_DNA"/>
</dbReference>
<dbReference type="KEGG" id="gax:Pan161_53350"/>
<dbReference type="OrthoDB" id="223295at2"/>
<proteinExistence type="predicted"/>
<accession>A0A517VKV3</accession>
<dbReference type="Pfam" id="PF13646">
    <property type="entry name" value="HEAT_2"/>
    <property type="match status" value="2"/>
</dbReference>
<evidence type="ECO:0000313" key="2">
    <source>
        <dbReference type="EMBL" id="QDT93653.1"/>
    </source>
</evidence>
<protein>
    <submittedName>
        <fullName evidence="2">HEAT repeat protein</fullName>
    </submittedName>
</protein>
<organism evidence="2 3">
    <name type="scientific">Gimesia algae</name>
    <dbReference type="NCBI Taxonomy" id="2527971"/>
    <lineage>
        <taxon>Bacteria</taxon>
        <taxon>Pseudomonadati</taxon>
        <taxon>Planctomycetota</taxon>
        <taxon>Planctomycetia</taxon>
        <taxon>Planctomycetales</taxon>
        <taxon>Planctomycetaceae</taxon>
        <taxon>Gimesia</taxon>
    </lineage>
</organism>
<dbReference type="InterPro" id="IPR011989">
    <property type="entry name" value="ARM-like"/>
</dbReference>
<dbReference type="InterPro" id="IPR016024">
    <property type="entry name" value="ARM-type_fold"/>
</dbReference>
<reference evidence="2 3" key="1">
    <citation type="submission" date="2019-02" db="EMBL/GenBank/DDBJ databases">
        <title>Deep-cultivation of Planctomycetes and their phenomic and genomic characterization uncovers novel biology.</title>
        <authorList>
            <person name="Wiegand S."/>
            <person name="Jogler M."/>
            <person name="Boedeker C."/>
            <person name="Pinto D."/>
            <person name="Vollmers J."/>
            <person name="Rivas-Marin E."/>
            <person name="Kohn T."/>
            <person name="Peeters S.H."/>
            <person name="Heuer A."/>
            <person name="Rast P."/>
            <person name="Oberbeckmann S."/>
            <person name="Bunk B."/>
            <person name="Jeske O."/>
            <person name="Meyerdierks A."/>
            <person name="Storesund J.E."/>
            <person name="Kallscheuer N."/>
            <person name="Luecker S."/>
            <person name="Lage O.M."/>
            <person name="Pohl T."/>
            <person name="Merkel B.J."/>
            <person name="Hornburger P."/>
            <person name="Mueller R.-W."/>
            <person name="Bruemmer F."/>
            <person name="Labrenz M."/>
            <person name="Spormann A.M."/>
            <person name="Op den Camp H."/>
            <person name="Overmann J."/>
            <person name="Amann R."/>
            <person name="Jetten M.S.M."/>
            <person name="Mascher T."/>
            <person name="Medema M.H."/>
            <person name="Devos D.P."/>
            <person name="Kaster A.-K."/>
            <person name="Ovreas L."/>
            <person name="Rohde M."/>
            <person name="Galperin M.Y."/>
            <person name="Jogler C."/>
        </authorList>
    </citation>
    <scope>NUCLEOTIDE SEQUENCE [LARGE SCALE GENOMIC DNA]</scope>
    <source>
        <strain evidence="2 3">Pan161</strain>
    </source>
</reference>
<keyword evidence="3" id="KW-1185">Reference proteome</keyword>
<dbReference type="PANTHER" id="PTHR12697:SF5">
    <property type="entry name" value="DEOXYHYPUSINE HYDROXYLASE"/>
    <property type="match status" value="1"/>
</dbReference>
<sequence length="1140" mass="127432">MKIRNMLISRVQTRPAGLSQGSKRHVVSCLKYQILLTSWSMVVFTHAAFAQPTSKVLEAVKPNRGLTKQVEKAEEHSKEQPWLKSLAEGYQQARLKGMPIFVKIEGQSCPYCKILNAEIKKTIVQAELGRWILVRLDIDKTPADARLLAVGPIPALRILTPTGQVIESKDGALSAENLVEWLQEHYSSATVVPDESLLASGPPDALAVIRLVKLFKHRDAVLREAAIQKLIPYPDPAAAIVVNAFSEGTLASQLTALELLREWKAPVEGLDPWDPKSISPERLKKLSAWIEHIDHSEAIPVKKELTSSELDSCRKMITSMLTATPDETRAIRERLARFGKLLLAEVTGRLKSIESDEDRERLTALRYRLVATDKLVLEWPGGIERLAATDVAIRHNAIDELSTRATSQEQELLLELFSDPSPLVRELSLRTLTEVGGASTSDALIRLLKDPEPNVRAAVLKQLSEKPSSRIVPEIAAYVTQEKDPDLVVHAVRLFREAKGNAAAEALIKLLSHPSWRVRAESAESITKVVGHYSPDKALHTDVYMALIKLLEDEDSFVVSRAVAALSDADLIVAVEPLTKAASRHPELAAEVVKSLSHGEKQGVESIPYLRKFCTHDQPEVRAAAITGLSSLIPSEVKNELQQLLSDEDSLVRTAAANALFKLLSSETFSPSDSITGNSPFDSFIPETNGKLPLKTDAGESQPELPDEKTTDETLTTDNPDESHTREYENMLAAIRQGKMREPWMFDLAPQLERLIEHESVEEQLAGARALAGLGQDRQAIPKLREILKLHPENSSTIASVLPWLLWEDRIQLFLEITQSADSLSDLYEVMNEMSQPRDHRALNTFWDLLARRDVDAAFAHSMIMSMRKIYFNTRYYSLDDVSVGAKNRAVADLIPHTLSGLYWQRTVALVALFSLSREEAYKLANRILSDKSTSDDLREVAFQVVLASQSKSQATQMALQRLTDKNPMLQQIALAYLSVGPQAVSSVANKKLALESSFLVSSSFEKAGIPIIPEAPEELDSQILTPLLNSSDPQTVAYAGYLLTLFDDPQGFSPLLSYWEENAKQDAQWTRLVYRAIAYQNDTTYVPLLKTIYEKHIDKRRYYDKDLKDFYWTIRIMSGPEILAFRKRIRDEVGMERLR</sequence>
<dbReference type="SUPFAM" id="SSF52833">
    <property type="entry name" value="Thioredoxin-like"/>
    <property type="match status" value="1"/>
</dbReference>
<dbReference type="Pfam" id="PF13899">
    <property type="entry name" value="Thioredoxin_7"/>
    <property type="match status" value="1"/>
</dbReference>
<dbReference type="Gene3D" id="1.25.10.10">
    <property type="entry name" value="Leucine-rich Repeat Variant"/>
    <property type="match status" value="3"/>
</dbReference>
<dbReference type="RefSeq" id="WP_145231634.1">
    <property type="nucleotide sequence ID" value="NZ_CP036343.1"/>
</dbReference>